<evidence type="ECO:0000256" key="1">
    <source>
        <dbReference type="SAM" id="MobiDB-lite"/>
    </source>
</evidence>
<dbReference type="AlphaFoldDB" id="A0A7S2C9Q9"/>
<feature type="region of interest" description="Disordered" evidence="1">
    <location>
        <begin position="1"/>
        <end position="110"/>
    </location>
</feature>
<name>A0A7S2C9Q9_9EUKA</name>
<evidence type="ECO:0000313" key="2">
    <source>
        <dbReference type="EMBL" id="CAD9419652.1"/>
    </source>
</evidence>
<feature type="compositionally biased region" description="Basic and acidic residues" evidence="1">
    <location>
        <begin position="84"/>
        <end position="96"/>
    </location>
</feature>
<sequence length="342" mass="37631">MPPTMTGTPSPTSGKKLGQQSASKDGIAAQKYSVMPPKQEVNKYLKGLPENEARQNAKMRSKVSESLGGASRRVKGQLDQFGRATEKGAALDDSRQEGGTVGALSSSGAVTKDNRNKFDKAFDEMQGEWLNDDDRNNDALYHRSFDDGSMHLVSSVFRDGKAVDNHGKEIGGMGAAAVTKYRRHDLQAASMTGESATFVPFDEDNATLRYFAATEVKNHERGWVKEGVHTVPWDPSPYRAVPYELRGMKTVTNEPWVEDVKANPETGYATSCLSRLDDGQNDSNALLFQRRKEENDAISANRGLIPWHESPVLWRFPSGQAGRSIEYGETAATLAGEFKYED</sequence>
<reference evidence="2" key="1">
    <citation type="submission" date="2021-01" db="EMBL/GenBank/DDBJ databases">
        <authorList>
            <person name="Corre E."/>
            <person name="Pelletier E."/>
            <person name="Niang G."/>
            <person name="Scheremetjew M."/>
            <person name="Finn R."/>
            <person name="Kale V."/>
            <person name="Holt S."/>
            <person name="Cochrane G."/>
            <person name="Meng A."/>
            <person name="Brown T."/>
            <person name="Cohen L."/>
        </authorList>
    </citation>
    <scope>NUCLEOTIDE SEQUENCE</scope>
    <source>
        <strain evidence="2">UTEX LB 985</strain>
    </source>
</reference>
<dbReference type="EMBL" id="HBGU01013515">
    <property type="protein sequence ID" value="CAD9419652.1"/>
    <property type="molecule type" value="Transcribed_RNA"/>
</dbReference>
<feature type="compositionally biased region" description="Low complexity" evidence="1">
    <location>
        <begin position="1"/>
        <end position="14"/>
    </location>
</feature>
<gene>
    <name evidence="2" type="ORF">CBRE1094_LOCUS7313</name>
</gene>
<protein>
    <submittedName>
        <fullName evidence="2">Uncharacterized protein</fullName>
    </submittedName>
</protein>
<organism evidence="2">
    <name type="scientific">Haptolina brevifila</name>
    <dbReference type="NCBI Taxonomy" id="156173"/>
    <lineage>
        <taxon>Eukaryota</taxon>
        <taxon>Haptista</taxon>
        <taxon>Haptophyta</taxon>
        <taxon>Prymnesiophyceae</taxon>
        <taxon>Prymnesiales</taxon>
        <taxon>Prymnesiaceae</taxon>
        <taxon>Haptolina</taxon>
    </lineage>
</organism>
<proteinExistence type="predicted"/>
<accession>A0A7S2C9Q9</accession>